<feature type="transmembrane region" description="Helical" evidence="1">
    <location>
        <begin position="32"/>
        <end position="55"/>
    </location>
</feature>
<keyword evidence="3" id="KW-1185">Reference proteome</keyword>
<sequence length="76" mass="8625">MAITPFIPSLFSLLSSLFSLLSSLFSLLSSSVFCFVFVVITNTICIFLFLCYSSIEFFLIYSDFTICINVYSRSML</sequence>
<dbReference type="AlphaFoldDB" id="A0A6A4PL36"/>
<gene>
    <name evidence="2" type="ORF">Lalb_Chr12g0197491</name>
</gene>
<comment type="caution">
    <text evidence="2">The sequence shown here is derived from an EMBL/GenBank/DDBJ whole genome shotgun (WGS) entry which is preliminary data.</text>
</comment>
<keyword evidence="1" id="KW-0812">Transmembrane</keyword>
<organism evidence="2 3">
    <name type="scientific">Lupinus albus</name>
    <name type="common">White lupine</name>
    <name type="synonym">Lupinus termis</name>
    <dbReference type="NCBI Taxonomy" id="3870"/>
    <lineage>
        <taxon>Eukaryota</taxon>
        <taxon>Viridiplantae</taxon>
        <taxon>Streptophyta</taxon>
        <taxon>Embryophyta</taxon>
        <taxon>Tracheophyta</taxon>
        <taxon>Spermatophyta</taxon>
        <taxon>Magnoliopsida</taxon>
        <taxon>eudicotyledons</taxon>
        <taxon>Gunneridae</taxon>
        <taxon>Pentapetalae</taxon>
        <taxon>rosids</taxon>
        <taxon>fabids</taxon>
        <taxon>Fabales</taxon>
        <taxon>Fabaceae</taxon>
        <taxon>Papilionoideae</taxon>
        <taxon>50 kb inversion clade</taxon>
        <taxon>genistoids sensu lato</taxon>
        <taxon>core genistoids</taxon>
        <taxon>Genisteae</taxon>
        <taxon>Lupinus</taxon>
    </lineage>
</organism>
<evidence type="ECO:0000256" key="1">
    <source>
        <dbReference type="SAM" id="Phobius"/>
    </source>
</evidence>
<evidence type="ECO:0000313" key="2">
    <source>
        <dbReference type="EMBL" id="KAE9602243.1"/>
    </source>
</evidence>
<keyword evidence="1" id="KW-0472">Membrane</keyword>
<feature type="transmembrane region" description="Helical" evidence="1">
    <location>
        <begin position="6"/>
        <end position="25"/>
    </location>
</feature>
<proteinExistence type="predicted"/>
<accession>A0A6A4PL36</accession>
<dbReference type="EMBL" id="WOCE01000012">
    <property type="protein sequence ID" value="KAE9602243.1"/>
    <property type="molecule type" value="Genomic_DNA"/>
</dbReference>
<reference evidence="3" key="1">
    <citation type="journal article" date="2020" name="Nat. Commun.">
        <title>Genome sequence of the cluster root forming white lupin.</title>
        <authorList>
            <person name="Hufnagel B."/>
            <person name="Marques A."/>
            <person name="Soriano A."/>
            <person name="Marques L."/>
            <person name="Divol F."/>
            <person name="Doumas P."/>
            <person name="Sallet E."/>
            <person name="Mancinotti D."/>
            <person name="Carrere S."/>
            <person name="Marande W."/>
            <person name="Arribat S."/>
            <person name="Keller J."/>
            <person name="Huneau C."/>
            <person name="Blein T."/>
            <person name="Aime D."/>
            <person name="Laguerre M."/>
            <person name="Taylor J."/>
            <person name="Schubert V."/>
            <person name="Nelson M."/>
            <person name="Geu-Flores F."/>
            <person name="Crespi M."/>
            <person name="Gallardo-Guerrero K."/>
            <person name="Delaux P.-M."/>
            <person name="Salse J."/>
            <person name="Berges H."/>
            <person name="Guyot R."/>
            <person name="Gouzy J."/>
            <person name="Peret B."/>
        </authorList>
    </citation>
    <scope>NUCLEOTIDE SEQUENCE [LARGE SCALE GENOMIC DNA]</scope>
    <source>
        <strain evidence="3">cv. Amiga</strain>
    </source>
</reference>
<name>A0A6A4PL36_LUPAL</name>
<protein>
    <submittedName>
        <fullName evidence="2">Uncharacterized protein</fullName>
    </submittedName>
</protein>
<evidence type="ECO:0000313" key="3">
    <source>
        <dbReference type="Proteomes" id="UP000447434"/>
    </source>
</evidence>
<dbReference type="Proteomes" id="UP000447434">
    <property type="component" value="Chromosome 12"/>
</dbReference>
<keyword evidence="1" id="KW-1133">Transmembrane helix</keyword>